<dbReference type="SUPFAM" id="SSF63829">
    <property type="entry name" value="Calcium-dependent phosphotriesterase"/>
    <property type="match status" value="1"/>
</dbReference>
<comment type="caution">
    <text evidence="2">The sequence shown here is derived from an EMBL/GenBank/DDBJ whole genome shotgun (WGS) entry which is preliminary data.</text>
</comment>
<evidence type="ECO:0000313" key="3">
    <source>
        <dbReference type="Proteomes" id="UP000441717"/>
    </source>
</evidence>
<name>A0A6N7IN30_9FIRM</name>
<reference evidence="2 3" key="1">
    <citation type="submission" date="2019-10" db="EMBL/GenBank/DDBJ databases">
        <title>Comparative genomics of sulfur disproportionating microorganisms.</title>
        <authorList>
            <person name="Ward L.M."/>
            <person name="Bertran E."/>
            <person name="Johnston D."/>
        </authorList>
    </citation>
    <scope>NUCLEOTIDE SEQUENCE [LARGE SCALE GENOMIC DNA]</scope>
    <source>
        <strain evidence="2 3">DSM 14055</strain>
    </source>
</reference>
<gene>
    <name evidence="2" type="ORF">GFC01_01960</name>
</gene>
<keyword evidence="3" id="KW-1185">Reference proteome</keyword>
<sequence>MLKKTGLLIFLAALVLALYHPHPAGAGQVILDDKFQNTDYVDTGKTTAYVDTAGGYVCLPQQPMPDAIAMKQFGYEYAIATAGGINVYSYDDATGKMALNPALSVPSVTNAIGVAVRQDTPDIWALTSNSLTLYKFNGSQMATNPNLQVTGLNNVLSVSSWSNADKAAVLSKSGTVTVYDASGGSLAPSVTFSTGLTNPVAVSVMPGTPDMVVATANAFYYYVYNDATGNYVQDSTRTVTGLTGTLSVSGQQTGTAVLNNSGVNYYLQNDAGGYKSVAALSASPISSPVALSIKLGSYDYAVLTRSGVKYYTYDDAAGMVVENPALEVSGLNLVSLGYLHPKDYYSVVVNTESNYDNVLLTVNQTLPPGTSVDWYISSDGGLNWAAVTPGSWATIESGNQFVVHAVLDTSDSNVTPKIFEVKLEVKALTGITLSPTSLSVIGVNKFIGSLAVTANYSDGSTQDVTNLVAWNVAQYPTLVQSGAVVAYVSGPGQVFSGPYVGTAIITAVYSISNGQSFTSNPCTVTVNPDIPPSGISNFVQNYRREV</sequence>
<dbReference type="Proteomes" id="UP000441717">
    <property type="component" value="Unassembled WGS sequence"/>
</dbReference>
<feature type="signal peptide" evidence="1">
    <location>
        <begin position="1"/>
        <end position="26"/>
    </location>
</feature>
<evidence type="ECO:0000313" key="2">
    <source>
        <dbReference type="EMBL" id="MQL51053.1"/>
    </source>
</evidence>
<evidence type="ECO:0008006" key="4">
    <source>
        <dbReference type="Google" id="ProtNLM"/>
    </source>
</evidence>
<dbReference type="Gene3D" id="2.60.40.1080">
    <property type="match status" value="1"/>
</dbReference>
<dbReference type="AlphaFoldDB" id="A0A6N7IN30"/>
<evidence type="ECO:0000256" key="1">
    <source>
        <dbReference type="SAM" id="SignalP"/>
    </source>
</evidence>
<dbReference type="OrthoDB" id="1803536at2"/>
<dbReference type="RefSeq" id="WP_152944964.1">
    <property type="nucleotide sequence ID" value="NZ_WHYR01000003.1"/>
</dbReference>
<protein>
    <recommendedName>
        <fullName evidence="4">BIG2 domain-containing protein</fullName>
    </recommendedName>
</protein>
<feature type="chain" id="PRO_5027076138" description="BIG2 domain-containing protein" evidence="1">
    <location>
        <begin position="27"/>
        <end position="546"/>
    </location>
</feature>
<accession>A0A6N7IN30</accession>
<dbReference type="EMBL" id="WHYR01000003">
    <property type="protein sequence ID" value="MQL51053.1"/>
    <property type="molecule type" value="Genomic_DNA"/>
</dbReference>
<proteinExistence type="predicted"/>
<keyword evidence="1" id="KW-0732">Signal</keyword>
<organism evidence="2 3">
    <name type="scientific">Desulfofundulus thermobenzoicus</name>
    <dbReference type="NCBI Taxonomy" id="29376"/>
    <lineage>
        <taxon>Bacteria</taxon>
        <taxon>Bacillati</taxon>
        <taxon>Bacillota</taxon>
        <taxon>Clostridia</taxon>
        <taxon>Eubacteriales</taxon>
        <taxon>Peptococcaceae</taxon>
        <taxon>Desulfofundulus</taxon>
    </lineage>
</organism>